<dbReference type="RefSeq" id="WP_157740172.1">
    <property type="nucleotide sequence ID" value="NZ_LT594323.1"/>
</dbReference>
<keyword evidence="4" id="KW-1185">Reference proteome</keyword>
<keyword evidence="3" id="KW-0238">DNA-binding</keyword>
<proteinExistence type="predicted"/>
<feature type="compositionally biased region" description="Low complexity" evidence="1">
    <location>
        <begin position="144"/>
        <end position="164"/>
    </location>
</feature>
<feature type="domain" description="HTH marR-type" evidence="2">
    <location>
        <begin position="3"/>
        <end position="164"/>
    </location>
</feature>
<dbReference type="InterPro" id="IPR039422">
    <property type="entry name" value="MarR/SlyA-like"/>
</dbReference>
<dbReference type="GO" id="GO:0003677">
    <property type="term" value="F:DNA binding"/>
    <property type="evidence" value="ECO:0007669"/>
    <property type="project" value="UniProtKB-KW"/>
</dbReference>
<reference evidence="4" key="1">
    <citation type="submission" date="2016-06" db="EMBL/GenBank/DDBJ databases">
        <authorList>
            <person name="Varghese N."/>
            <person name="Submissions Spin"/>
        </authorList>
    </citation>
    <scope>NUCLEOTIDE SEQUENCE [LARGE SCALE GENOMIC DNA]</scope>
    <source>
        <strain evidence="4">DSM 44815</strain>
    </source>
</reference>
<dbReference type="SUPFAM" id="SSF46785">
    <property type="entry name" value="Winged helix' DNA-binding domain"/>
    <property type="match status" value="1"/>
</dbReference>
<dbReference type="Proteomes" id="UP000199385">
    <property type="component" value="Chromosome I"/>
</dbReference>
<dbReference type="InterPro" id="IPR036390">
    <property type="entry name" value="WH_DNA-bd_sf"/>
</dbReference>
<dbReference type="PANTHER" id="PTHR33164">
    <property type="entry name" value="TRANSCRIPTIONAL REGULATOR, MARR FAMILY"/>
    <property type="match status" value="1"/>
</dbReference>
<dbReference type="GO" id="GO:0003700">
    <property type="term" value="F:DNA-binding transcription factor activity"/>
    <property type="evidence" value="ECO:0007669"/>
    <property type="project" value="InterPro"/>
</dbReference>
<dbReference type="GO" id="GO:0006950">
    <property type="term" value="P:response to stress"/>
    <property type="evidence" value="ECO:0007669"/>
    <property type="project" value="TreeGrafter"/>
</dbReference>
<dbReference type="PANTHER" id="PTHR33164:SF99">
    <property type="entry name" value="MARR FAMILY REGULATORY PROTEIN"/>
    <property type="match status" value="1"/>
</dbReference>
<dbReference type="EMBL" id="LT594323">
    <property type="protein sequence ID" value="SBT38689.1"/>
    <property type="molecule type" value="Genomic_DNA"/>
</dbReference>
<organism evidence="3 4">
    <name type="scientific">Micromonospora auratinigra</name>
    <dbReference type="NCBI Taxonomy" id="261654"/>
    <lineage>
        <taxon>Bacteria</taxon>
        <taxon>Bacillati</taxon>
        <taxon>Actinomycetota</taxon>
        <taxon>Actinomycetes</taxon>
        <taxon>Micromonosporales</taxon>
        <taxon>Micromonosporaceae</taxon>
        <taxon>Micromonospora</taxon>
    </lineage>
</organism>
<dbReference type="Pfam" id="PF12802">
    <property type="entry name" value="MarR_2"/>
    <property type="match status" value="1"/>
</dbReference>
<dbReference type="Gene3D" id="1.10.10.10">
    <property type="entry name" value="Winged helix-like DNA-binding domain superfamily/Winged helix DNA-binding domain"/>
    <property type="match status" value="1"/>
</dbReference>
<evidence type="ECO:0000259" key="2">
    <source>
        <dbReference type="PROSITE" id="PS50995"/>
    </source>
</evidence>
<dbReference type="AlphaFoldDB" id="A0A1A8Z438"/>
<dbReference type="PATRIC" id="fig|261654.4.peg.646"/>
<dbReference type="SMART" id="SM00347">
    <property type="entry name" value="HTH_MARR"/>
    <property type="match status" value="1"/>
</dbReference>
<dbReference type="InterPro" id="IPR036388">
    <property type="entry name" value="WH-like_DNA-bd_sf"/>
</dbReference>
<sequence>MSQEEFPQDGIRAAASMNEIRVRVREVEKLFAEQAAIGLWEFYSLTAVATNSPPMRMGTLAVLLGLHKSQAAVLVRRMERRNLLTREVSEGDRRGRDVFLTEAGRVTLDEAVQVFSGAMQRVRAGNPGSPPPEEPGGHPGGACERAPTTTSPTRRSATTREPTL</sequence>
<evidence type="ECO:0000313" key="4">
    <source>
        <dbReference type="Proteomes" id="UP000199385"/>
    </source>
</evidence>
<feature type="region of interest" description="Disordered" evidence="1">
    <location>
        <begin position="120"/>
        <end position="164"/>
    </location>
</feature>
<dbReference type="PROSITE" id="PS50995">
    <property type="entry name" value="HTH_MARR_2"/>
    <property type="match status" value="1"/>
</dbReference>
<protein>
    <submittedName>
        <fullName evidence="3">DNA-binding transcriptional regulator, MarR family</fullName>
    </submittedName>
</protein>
<dbReference type="InterPro" id="IPR000835">
    <property type="entry name" value="HTH_MarR-typ"/>
</dbReference>
<evidence type="ECO:0000256" key="1">
    <source>
        <dbReference type="SAM" id="MobiDB-lite"/>
    </source>
</evidence>
<gene>
    <name evidence="3" type="ORF">GA0070611_0640</name>
</gene>
<accession>A0A1A8Z438</accession>
<name>A0A1A8Z438_9ACTN</name>
<dbReference type="OrthoDB" id="8635520at2"/>
<evidence type="ECO:0000313" key="3">
    <source>
        <dbReference type="EMBL" id="SBT38689.1"/>
    </source>
</evidence>